<dbReference type="GO" id="GO:0016491">
    <property type="term" value="F:oxidoreductase activity"/>
    <property type="evidence" value="ECO:0007669"/>
    <property type="project" value="UniProtKB-KW"/>
</dbReference>
<keyword evidence="3" id="KW-0560">Oxidoreductase</keyword>
<comment type="similarity">
    <text evidence="1">Belongs to the short-chain dehydrogenases/reductases (SDR) family.</text>
</comment>
<evidence type="ECO:0000313" key="4">
    <source>
        <dbReference type="EMBL" id="KAH7142694.1"/>
    </source>
</evidence>
<dbReference type="Proteomes" id="UP000717696">
    <property type="component" value="Unassembled WGS sequence"/>
</dbReference>
<comment type="caution">
    <text evidence="4">The sequence shown here is derived from an EMBL/GenBank/DDBJ whole genome shotgun (WGS) entry which is preliminary data.</text>
</comment>
<dbReference type="InterPro" id="IPR057571">
    <property type="entry name" value="SDR_PhqE-like"/>
</dbReference>
<reference evidence="4" key="1">
    <citation type="journal article" date="2021" name="Nat. Commun.">
        <title>Genetic determinants of endophytism in the Arabidopsis root mycobiome.</title>
        <authorList>
            <person name="Mesny F."/>
            <person name="Miyauchi S."/>
            <person name="Thiergart T."/>
            <person name="Pickel B."/>
            <person name="Atanasova L."/>
            <person name="Karlsson M."/>
            <person name="Huettel B."/>
            <person name="Barry K.W."/>
            <person name="Haridas S."/>
            <person name="Chen C."/>
            <person name="Bauer D."/>
            <person name="Andreopoulos W."/>
            <person name="Pangilinan J."/>
            <person name="LaButti K."/>
            <person name="Riley R."/>
            <person name="Lipzen A."/>
            <person name="Clum A."/>
            <person name="Drula E."/>
            <person name="Henrissat B."/>
            <person name="Kohler A."/>
            <person name="Grigoriev I.V."/>
            <person name="Martin F.M."/>
            <person name="Hacquard S."/>
        </authorList>
    </citation>
    <scope>NUCLEOTIDE SEQUENCE</scope>
    <source>
        <strain evidence="4">MPI-CAGE-AT-0021</strain>
    </source>
</reference>
<dbReference type="PANTHER" id="PTHR43477:SF1">
    <property type="entry name" value="DIHYDROANTICAPSIN 7-DEHYDROGENASE"/>
    <property type="match status" value="1"/>
</dbReference>
<protein>
    <submittedName>
        <fullName evidence="4">Uncharacterized protein</fullName>
    </submittedName>
</protein>
<dbReference type="PANTHER" id="PTHR43477">
    <property type="entry name" value="DIHYDROANTICAPSIN 7-DEHYDROGENASE"/>
    <property type="match status" value="1"/>
</dbReference>
<dbReference type="OrthoDB" id="294295at2759"/>
<evidence type="ECO:0000313" key="5">
    <source>
        <dbReference type="Proteomes" id="UP000717696"/>
    </source>
</evidence>
<dbReference type="Pfam" id="PF23441">
    <property type="entry name" value="SDR"/>
    <property type="match status" value="1"/>
</dbReference>
<dbReference type="CDD" id="cd05233">
    <property type="entry name" value="SDR_c"/>
    <property type="match status" value="1"/>
</dbReference>
<keyword evidence="2" id="KW-0521">NADP</keyword>
<dbReference type="Gene3D" id="3.40.50.720">
    <property type="entry name" value="NAD(P)-binding Rossmann-like Domain"/>
    <property type="match status" value="1"/>
</dbReference>
<gene>
    <name evidence="4" type="ORF">B0J13DRAFT_608046</name>
</gene>
<name>A0A9P9J552_9HYPO</name>
<dbReference type="PRINTS" id="PR00081">
    <property type="entry name" value="GDHRDH"/>
</dbReference>
<sequence>MDIPESLPRRDENFCLPLFLDVHSYSSFYARLQSELLIQHTGALSRPIRFFLQPVEYTFNMSANSKYASKLVGTRVLIIGGTAGIGLAVAEASVELGAATVVISSSNADRINAAVSHLRKSYPATSCSIMGFPCDLKQEELLEPNIAALFNASTSNGTEKLDHIVFTAGDHPIPRPISEIDFNFIKEAGLVRLFAPLLVAKHAAKHIAPGPMSSFTLTSGISAYKPYPNWNAIGAYVSSSEGLTRSLAVELKPLRVNLVCLGPVDTDLMTRFYPEPDERKAVLDAISQKVVTGAVGQVEDVAEAFLYCMKDHNLSGSVIHSNAGMLLV</sequence>
<proteinExistence type="inferred from homology"/>
<dbReference type="InterPro" id="IPR036291">
    <property type="entry name" value="NAD(P)-bd_dom_sf"/>
</dbReference>
<accession>A0A9P9J552</accession>
<evidence type="ECO:0000256" key="1">
    <source>
        <dbReference type="ARBA" id="ARBA00006484"/>
    </source>
</evidence>
<evidence type="ECO:0000256" key="3">
    <source>
        <dbReference type="ARBA" id="ARBA00023002"/>
    </source>
</evidence>
<evidence type="ECO:0000256" key="2">
    <source>
        <dbReference type="ARBA" id="ARBA00022857"/>
    </source>
</evidence>
<dbReference type="EMBL" id="JAGMUU010000011">
    <property type="protein sequence ID" value="KAH7142694.1"/>
    <property type="molecule type" value="Genomic_DNA"/>
</dbReference>
<dbReference type="InterPro" id="IPR051122">
    <property type="entry name" value="SDR_DHRS6-like"/>
</dbReference>
<organism evidence="4 5">
    <name type="scientific">Dactylonectria estremocensis</name>
    <dbReference type="NCBI Taxonomy" id="1079267"/>
    <lineage>
        <taxon>Eukaryota</taxon>
        <taxon>Fungi</taxon>
        <taxon>Dikarya</taxon>
        <taxon>Ascomycota</taxon>
        <taxon>Pezizomycotina</taxon>
        <taxon>Sordariomycetes</taxon>
        <taxon>Hypocreomycetidae</taxon>
        <taxon>Hypocreales</taxon>
        <taxon>Nectriaceae</taxon>
        <taxon>Dactylonectria</taxon>
    </lineage>
</organism>
<dbReference type="InterPro" id="IPR002347">
    <property type="entry name" value="SDR_fam"/>
</dbReference>
<keyword evidence="5" id="KW-1185">Reference proteome</keyword>
<dbReference type="AlphaFoldDB" id="A0A9P9J552"/>
<dbReference type="SUPFAM" id="SSF51735">
    <property type="entry name" value="NAD(P)-binding Rossmann-fold domains"/>
    <property type="match status" value="1"/>
</dbReference>